<dbReference type="InterPro" id="IPR015882">
    <property type="entry name" value="HEX_bac_N"/>
</dbReference>
<keyword evidence="6" id="KW-0732">Signal</keyword>
<evidence type="ECO:0000256" key="6">
    <source>
        <dbReference type="SAM" id="SignalP"/>
    </source>
</evidence>
<organism evidence="10 11">
    <name type="scientific">Pedobacter albus</name>
    <dbReference type="NCBI Taxonomy" id="3113905"/>
    <lineage>
        <taxon>Bacteria</taxon>
        <taxon>Pseudomonadati</taxon>
        <taxon>Bacteroidota</taxon>
        <taxon>Sphingobacteriia</taxon>
        <taxon>Sphingobacteriales</taxon>
        <taxon>Sphingobacteriaceae</taxon>
        <taxon>Pedobacter</taxon>
    </lineage>
</organism>
<protein>
    <recommendedName>
        <fullName evidence="3">beta-N-acetylhexosaminidase</fullName>
        <ecNumber evidence="3">3.2.1.52</ecNumber>
    </recommendedName>
</protein>
<keyword evidence="11" id="KW-1185">Reference proteome</keyword>
<proteinExistence type="inferred from homology"/>
<gene>
    <name evidence="10" type="ORF">VRU48_14055</name>
</gene>
<evidence type="ECO:0000256" key="1">
    <source>
        <dbReference type="ARBA" id="ARBA00001231"/>
    </source>
</evidence>
<evidence type="ECO:0000256" key="4">
    <source>
        <dbReference type="ARBA" id="ARBA00022801"/>
    </source>
</evidence>
<accession>A0ABU7I9T8</accession>
<comment type="similarity">
    <text evidence="2">Belongs to the glycosyl hydrolase 20 family.</text>
</comment>
<dbReference type="Gene3D" id="3.20.20.80">
    <property type="entry name" value="Glycosidases"/>
    <property type="match status" value="1"/>
</dbReference>
<keyword evidence="4" id="KW-0378">Hydrolase</keyword>
<dbReference type="PRINTS" id="PR00738">
    <property type="entry name" value="GLHYDRLASE20"/>
</dbReference>
<evidence type="ECO:0000313" key="10">
    <source>
        <dbReference type="EMBL" id="MEE1946243.1"/>
    </source>
</evidence>
<dbReference type="CDD" id="cd06563">
    <property type="entry name" value="GH20_chitobiase-like"/>
    <property type="match status" value="1"/>
</dbReference>
<dbReference type="InterPro" id="IPR025705">
    <property type="entry name" value="Beta_hexosaminidase_sua/sub"/>
</dbReference>
<dbReference type="SUPFAM" id="SSF51445">
    <property type="entry name" value="(Trans)glycosidases"/>
    <property type="match status" value="1"/>
</dbReference>
<name>A0ABU7I9T8_9SPHI</name>
<dbReference type="SUPFAM" id="SSF55545">
    <property type="entry name" value="beta-N-acetylhexosaminidase-like domain"/>
    <property type="match status" value="1"/>
</dbReference>
<feature type="signal peptide" evidence="6">
    <location>
        <begin position="1"/>
        <end position="22"/>
    </location>
</feature>
<evidence type="ECO:0000256" key="5">
    <source>
        <dbReference type="ARBA" id="ARBA00023295"/>
    </source>
</evidence>
<dbReference type="InterPro" id="IPR029018">
    <property type="entry name" value="Hex-like_dom2"/>
</dbReference>
<dbReference type="RefSeq" id="WP_330108551.1">
    <property type="nucleotide sequence ID" value="NZ_JAZDQT010000002.1"/>
</dbReference>
<dbReference type="Gene3D" id="3.30.379.10">
    <property type="entry name" value="Chitobiase/beta-hexosaminidase domain 2-like"/>
    <property type="match status" value="1"/>
</dbReference>
<dbReference type="InterPro" id="IPR015883">
    <property type="entry name" value="Glyco_hydro_20_cat"/>
</dbReference>
<dbReference type="PANTHER" id="PTHR22600">
    <property type="entry name" value="BETA-HEXOSAMINIDASE"/>
    <property type="match status" value="1"/>
</dbReference>
<evidence type="ECO:0000256" key="2">
    <source>
        <dbReference type="ARBA" id="ARBA00006285"/>
    </source>
</evidence>
<feature type="domain" description="Glycoside hydrolase family 20 catalytic" evidence="7">
    <location>
        <begin position="158"/>
        <end position="508"/>
    </location>
</feature>
<comment type="caution">
    <text evidence="10">The sequence shown here is derived from an EMBL/GenBank/DDBJ whole genome shotgun (WGS) entry which is preliminary data.</text>
</comment>
<evidence type="ECO:0000259" key="9">
    <source>
        <dbReference type="Pfam" id="PF13290"/>
    </source>
</evidence>
<dbReference type="EC" id="3.2.1.52" evidence="3"/>
<dbReference type="InterPro" id="IPR059177">
    <property type="entry name" value="GH29D-like_dom"/>
</dbReference>
<feature type="domain" description="Beta-hexosaminidase bacterial type N-terminal" evidence="8">
    <location>
        <begin position="24"/>
        <end position="155"/>
    </location>
</feature>
<reference evidence="10 11" key="1">
    <citation type="submission" date="2024-01" db="EMBL/GenBank/DDBJ databases">
        <title>Pedobacter sp. nov., isolated from fresh soil.</title>
        <authorList>
            <person name="Le N.T.T."/>
        </authorList>
    </citation>
    <scope>NUCLEOTIDE SEQUENCE [LARGE SCALE GENOMIC DNA]</scope>
    <source>
        <strain evidence="10 11">KR3-3</strain>
    </source>
</reference>
<sequence length="736" mass="82901">MRTKVACLLFLCLFAGTLNSFSQLNIIPLPQTVKANGTVFIIKPQTNIYYQKGLKAQAELLASALSPATGYDFKLLEAQSAKDGIWLTLGKTAAANPEAYRLTVGANQVSIVGNTSKGVFYGIQTLLQLLPAEIYNPQRQKGKTWTVKGADIQDAPLYPWRGMMLDVSRYFFSKAYVLRFIDIMAMYKMNMLHFHLIDDAGWRLEIKKYPKLTSMGAWRGKGAERTGGYYTQEDIKEIVAYASARNVEVIPEIELPAHTLAAVVAYPYLGCTGQQFEMPTQHSISKELYCVGKETTFDFLADVFKEVFALFPSKYVHIGGDEAVYTRWAACPYCQKRKTDLGLKTEAALQVYFNQRVQNMVKPYGKTIVGWDEIIEDGLKEKVVGMVWHDPKKTFKAVENGHDVVMSLTKFCYFDMAESNIPGEVKAATWVGLVPLEKVYQLNPLVPGLDEKYRKQVLGASATLWADQFIHGTILQEIGPLNENRSEKYFDYLTFPRLSALAEVVWTPLAQQNWEDFEKRLASHYLRYQNAGYGFRLPQPKLISAEKTDKGYLVKLKNVVDGAQIRYTTDGTYPNPYSPVYNQSVTVGELKDLMAITVLNREQFSLPLYFPEKYEQFKKYGEVVAEWNPNKIKGKDFGTFEINATGKINANGNYALTFMYTGGSTKLEIQSITVWKNGVKIAEDIHEGSTGSAQKDNVYKFNIKEYETGASFIIKAMVRGDVDNDSNGIALLKKEG</sequence>
<dbReference type="Pfam" id="PF13290">
    <property type="entry name" value="CHB_HEX_C_1"/>
    <property type="match status" value="1"/>
</dbReference>
<dbReference type="EMBL" id="JAZDQT010000002">
    <property type="protein sequence ID" value="MEE1946243.1"/>
    <property type="molecule type" value="Genomic_DNA"/>
</dbReference>
<feature type="domain" description="GH29D-like beta-sandwich" evidence="9">
    <location>
        <begin position="553"/>
        <end position="598"/>
    </location>
</feature>
<dbReference type="InterPro" id="IPR017853">
    <property type="entry name" value="GH"/>
</dbReference>
<dbReference type="Proteomes" id="UP001336835">
    <property type="component" value="Unassembled WGS sequence"/>
</dbReference>
<evidence type="ECO:0000259" key="7">
    <source>
        <dbReference type="Pfam" id="PF00728"/>
    </source>
</evidence>
<dbReference type="Pfam" id="PF00728">
    <property type="entry name" value="Glyco_hydro_20"/>
    <property type="match status" value="1"/>
</dbReference>
<evidence type="ECO:0000259" key="8">
    <source>
        <dbReference type="Pfam" id="PF02838"/>
    </source>
</evidence>
<dbReference type="Pfam" id="PF02838">
    <property type="entry name" value="Glyco_hydro_20b"/>
    <property type="match status" value="1"/>
</dbReference>
<comment type="catalytic activity">
    <reaction evidence="1">
        <text>Hydrolysis of terminal non-reducing N-acetyl-D-hexosamine residues in N-acetyl-beta-D-hexosaminides.</text>
        <dbReference type="EC" id="3.2.1.52"/>
    </reaction>
</comment>
<evidence type="ECO:0000313" key="11">
    <source>
        <dbReference type="Proteomes" id="UP001336835"/>
    </source>
</evidence>
<keyword evidence="5" id="KW-0326">Glycosidase</keyword>
<feature type="chain" id="PRO_5046276196" description="beta-N-acetylhexosaminidase" evidence="6">
    <location>
        <begin position="23"/>
        <end position="736"/>
    </location>
</feature>
<evidence type="ECO:0000256" key="3">
    <source>
        <dbReference type="ARBA" id="ARBA00012663"/>
    </source>
</evidence>
<dbReference type="PANTHER" id="PTHR22600:SF57">
    <property type="entry name" value="BETA-N-ACETYLHEXOSAMINIDASE"/>
    <property type="match status" value="1"/>
</dbReference>